<proteinExistence type="inferred from homology"/>
<dbReference type="PANTHER" id="PTHR42879">
    <property type="entry name" value="3-OXOACYL-(ACYL-CARRIER-PROTEIN) REDUCTASE"/>
    <property type="match status" value="1"/>
</dbReference>
<sequence>MAIPLRVLVVGAGRGIGRSISIQLMDLGHSLALCSRTQADLELLIDGRNNKTLIIPTDVTLANSAESVIEKVISAWGGIDVLILNAGDGVSAPLEKTTDEIWDRMLNLNLTAPFKFMRAVLPHMKLNKNGQIIVIASKAGLVGEANVAAYTAAKHGVVGLVRAAASELYRYGITVNAICPDFVDTPMTERTLQAAAMRTGKNIKEVKMALESKLSGGRFLTADEVAEAAISFIGDESKTGITQLLEGGR</sequence>
<dbReference type="FunFam" id="3.40.50.720:FF:000084">
    <property type="entry name" value="Short-chain dehydrogenase reductase"/>
    <property type="match status" value="1"/>
</dbReference>
<dbReference type="GO" id="GO:0032787">
    <property type="term" value="P:monocarboxylic acid metabolic process"/>
    <property type="evidence" value="ECO:0007669"/>
    <property type="project" value="UniProtKB-ARBA"/>
</dbReference>
<gene>
    <name evidence="2" type="ORF">UFOPK2265_00870</name>
</gene>
<dbReference type="AlphaFoldDB" id="A0A6J6LN84"/>
<dbReference type="PRINTS" id="PR00080">
    <property type="entry name" value="SDRFAMILY"/>
</dbReference>
<dbReference type="InterPro" id="IPR050259">
    <property type="entry name" value="SDR"/>
</dbReference>
<dbReference type="Pfam" id="PF00106">
    <property type="entry name" value="adh_short"/>
    <property type="match status" value="1"/>
</dbReference>
<dbReference type="Gene3D" id="3.40.50.720">
    <property type="entry name" value="NAD(P)-binding Rossmann-like Domain"/>
    <property type="match status" value="1"/>
</dbReference>
<dbReference type="CDD" id="cd05233">
    <property type="entry name" value="SDR_c"/>
    <property type="match status" value="1"/>
</dbReference>
<evidence type="ECO:0000256" key="1">
    <source>
        <dbReference type="ARBA" id="ARBA00006484"/>
    </source>
</evidence>
<dbReference type="EMBL" id="CAEZWP010000043">
    <property type="protein sequence ID" value="CAB4661905.1"/>
    <property type="molecule type" value="Genomic_DNA"/>
</dbReference>
<protein>
    <submittedName>
        <fullName evidence="2">Unannotated protein</fullName>
    </submittedName>
</protein>
<dbReference type="PROSITE" id="PS00061">
    <property type="entry name" value="ADH_SHORT"/>
    <property type="match status" value="1"/>
</dbReference>
<dbReference type="InterPro" id="IPR020904">
    <property type="entry name" value="Sc_DH/Rdtase_CS"/>
</dbReference>
<organism evidence="2">
    <name type="scientific">freshwater metagenome</name>
    <dbReference type="NCBI Taxonomy" id="449393"/>
    <lineage>
        <taxon>unclassified sequences</taxon>
        <taxon>metagenomes</taxon>
        <taxon>ecological metagenomes</taxon>
    </lineage>
</organism>
<dbReference type="SUPFAM" id="SSF51735">
    <property type="entry name" value="NAD(P)-binding Rossmann-fold domains"/>
    <property type="match status" value="1"/>
</dbReference>
<comment type="similarity">
    <text evidence="1">Belongs to the short-chain dehydrogenases/reductases (SDR) family.</text>
</comment>
<dbReference type="InterPro" id="IPR036291">
    <property type="entry name" value="NAD(P)-bd_dom_sf"/>
</dbReference>
<evidence type="ECO:0000313" key="2">
    <source>
        <dbReference type="EMBL" id="CAB4661905.1"/>
    </source>
</evidence>
<name>A0A6J6LN84_9ZZZZ</name>
<dbReference type="PANTHER" id="PTHR42879:SF2">
    <property type="entry name" value="3-OXOACYL-[ACYL-CARRIER-PROTEIN] REDUCTASE FABG"/>
    <property type="match status" value="1"/>
</dbReference>
<accession>A0A6J6LN84</accession>
<dbReference type="PRINTS" id="PR00081">
    <property type="entry name" value="GDHRDH"/>
</dbReference>
<reference evidence="2" key="1">
    <citation type="submission" date="2020-05" db="EMBL/GenBank/DDBJ databases">
        <authorList>
            <person name="Chiriac C."/>
            <person name="Salcher M."/>
            <person name="Ghai R."/>
            <person name="Kavagutti S V."/>
        </authorList>
    </citation>
    <scope>NUCLEOTIDE SEQUENCE</scope>
</reference>
<dbReference type="InterPro" id="IPR002347">
    <property type="entry name" value="SDR_fam"/>
</dbReference>